<dbReference type="AlphaFoldDB" id="A0A1E3GZL6"/>
<reference evidence="1 2" key="1">
    <citation type="submission" date="2016-07" db="EMBL/GenBank/DDBJ databases">
        <title>Draft Genome Sequence of Methylobrevis pamukkalensis PK2.</title>
        <authorList>
            <person name="Vasilenko O.V."/>
            <person name="Doronina N.V."/>
            <person name="Shmareva M.N."/>
            <person name="Tarlachkov S.V."/>
            <person name="Mustakhimov I."/>
            <person name="Trotsenko Y.A."/>
        </authorList>
    </citation>
    <scope>NUCLEOTIDE SEQUENCE [LARGE SCALE GENOMIC DNA]</scope>
    <source>
        <strain evidence="1 2">PK2</strain>
    </source>
</reference>
<organism evidence="1 2">
    <name type="scientific">Methylobrevis pamukkalensis</name>
    <dbReference type="NCBI Taxonomy" id="1439726"/>
    <lineage>
        <taxon>Bacteria</taxon>
        <taxon>Pseudomonadati</taxon>
        <taxon>Pseudomonadota</taxon>
        <taxon>Alphaproteobacteria</taxon>
        <taxon>Hyphomicrobiales</taxon>
        <taxon>Pleomorphomonadaceae</taxon>
        <taxon>Methylobrevis</taxon>
    </lineage>
</organism>
<protein>
    <submittedName>
        <fullName evidence="1">Uncharacterized protein</fullName>
    </submittedName>
</protein>
<name>A0A1E3GZL6_9HYPH</name>
<keyword evidence="2" id="KW-1185">Reference proteome</keyword>
<dbReference type="Proteomes" id="UP000094622">
    <property type="component" value="Unassembled WGS sequence"/>
</dbReference>
<gene>
    <name evidence="1" type="ORF">A6302_03179</name>
</gene>
<dbReference type="EMBL" id="MCRJ01000087">
    <property type="protein sequence ID" value="ODN69497.1"/>
    <property type="molecule type" value="Genomic_DNA"/>
</dbReference>
<evidence type="ECO:0000313" key="2">
    <source>
        <dbReference type="Proteomes" id="UP000094622"/>
    </source>
</evidence>
<accession>A0A1E3GZL6</accession>
<proteinExistence type="predicted"/>
<evidence type="ECO:0000313" key="1">
    <source>
        <dbReference type="EMBL" id="ODN69497.1"/>
    </source>
</evidence>
<sequence length="36" mass="3764">MMTPKDKRMLRLFALSLSAAGLLVAMIGATLEANAG</sequence>
<comment type="caution">
    <text evidence="1">The sequence shown here is derived from an EMBL/GenBank/DDBJ whole genome shotgun (WGS) entry which is preliminary data.</text>
</comment>